<accession>A0ACB8WJX8</accession>
<organism evidence="1 2">
    <name type="scientific">Scortum barcoo</name>
    <name type="common">barcoo grunter</name>
    <dbReference type="NCBI Taxonomy" id="214431"/>
    <lineage>
        <taxon>Eukaryota</taxon>
        <taxon>Metazoa</taxon>
        <taxon>Chordata</taxon>
        <taxon>Craniata</taxon>
        <taxon>Vertebrata</taxon>
        <taxon>Euteleostomi</taxon>
        <taxon>Actinopterygii</taxon>
        <taxon>Neopterygii</taxon>
        <taxon>Teleostei</taxon>
        <taxon>Neoteleostei</taxon>
        <taxon>Acanthomorphata</taxon>
        <taxon>Eupercaria</taxon>
        <taxon>Centrarchiformes</taxon>
        <taxon>Terapontoidei</taxon>
        <taxon>Terapontidae</taxon>
        <taxon>Scortum</taxon>
    </lineage>
</organism>
<reference evidence="1" key="1">
    <citation type="submission" date="2022-04" db="EMBL/GenBank/DDBJ databases">
        <title>Jade perch genome.</title>
        <authorList>
            <person name="Chao B."/>
        </authorList>
    </citation>
    <scope>NUCLEOTIDE SEQUENCE</scope>
    <source>
        <strain evidence="1">CB-2022</strain>
    </source>
</reference>
<feature type="non-terminal residue" evidence="1">
    <location>
        <position position="109"/>
    </location>
</feature>
<proteinExistence type="predicted"/>
<comment type="caution">
    <text evidence="1">The sequence shown here is derived from an EMBL/GenBank/DDBJ whole genome shotgun (WGS) entry which is preliminary data.</text>
</comment>
<name>A0ACB8WJX8_9TELE</name>
<dbReference type="Proteomes" id="UP000831701">
    <property type="component" value="Chromosome 9"/>
</dbReference>
<protein>
    <submittedName>
        <fullName evidence="1">Uncharacterized protein</fullName>
    </submittedName>
</protein>
<dbReference type="EMBL" id="CM041539">
    <property type="protein sequence ID" value="KAI3368016.1"/>
    <property type="molecule type" value="Genomic_DNA"/>
</dbReference>
<evidence type="ECO:0000313" key="2">
    <source>
        <dbReference type="Proteomes" id="UP000831701"/>
    </source>
</evidence>
<evidence type="ECO:0000313" key="1">
    <source>
        <dbReference type="EMBL" id="KAI3368016.1"/>
    </source>
</evidence>
<keyword evidence="2" id="KW-1185">Reference proteome</keyword>
<sequence length="109" mass="11854">MFPPGRRPRGKTQDTLERLCLSAGLGTPQGPPRRAVGSLWARQQIWGCVTVPPASDPHYCPGPQETLDGPVALTSVVRKFFERPVLAHLKDITVQPPSPTTCSLPTEKT</sequence>
<gene>
    <name evidence="1" type="ORF">L3Q82_026839</name>
</gene>